<evidence type="ECO:0000313" key="2">
    <source>
        <dbReference type="Proteomes" id="UP001153148"/>
    </source>
</evidence>
<comment type="caution">
    <text evidence="1">The sequence shown here is derived from an EMBL/GenBank/DDBJ whole genome shotgun (WGS) entry which is preliminary data.</text>
</comment>
<dbReference type="Proteomes" id="UP001153148">
    <property type="component" value="Unassembled WGS sequence"/>
</dbReference>
<accession>A0ABN7P6R1</accession>
<sequence>MNNGDHANNDYYVPNLDDSLGTLWERVHESAGILAETSGSGHGGRIGELESVSSTDGEILVARQQLKRNLISRIKRAPFKPFRRYLSDVLACEDARETDRISRQVIRIARDYPRNLCLISTHDDHVHVVHDCLYSDGSCRCKIFKEEAIKVKRRRAIRKVKRSAQSSRITGMTSSSISFPTGDGFSSLKWEGPWSEYWMDIKLQERGYQTSDIRQVLETCTIQGSGELLVRIIH</sequence>
<reference evidence="1" key="1">
    <citation type="submission" date="2021-03" db="EMBL/GenBank/DDBJ databases">
        <authorList>
            <person name="Tran Van P."/>
        </authorList>
    </citation>
    <scope>NUCLEOTIDE SEQUENCE</scope>
</reference>
<name>A0ABN7P6R1_TIMPD</name>
<gene>
    <name evidence="1" type="ORF">TPAB3V08_LOCUS9705</name>
</gene>
<keyword evidence="2" id="KW-1185">Reference proteome</keyword>
<dbReference type="EMBL" id="CAJPIN010022083">
    <property type="protein sequence ID" value="CAG2062756.1"/>
    <property type="molecule type" value="Genomic_DNA"/>
</dbReference>
<proteinExistence type="predicted"/>
<organism evidence="1 2">
    <name type="scientific">Timema podura</name>
    <name type="common">Walking stick</name>
    <dbReference type="NCBI Taxonomy" id="61482"/>
    <lineage>
        <taxon>Eukaryota</taxon>
        <taxon>Metazoa</taxon>
        <taxon>Ecdysozoa</taxon>
        <taxon>Arthropoda</taxon>
        <taxon>Hexapoda</taxon>
        <taxon>Insecta</taxon>
        <taxon>Pterygota</taxon>
        <taxon>Neoptera</taxon>
        <taxon>Polyneoptera</taxon>
        <taxon>Phasmatodea</taxon>
        <taxon>Timematodea</taxon>
        <taxon>Timematoidea</taxon>
        <taxon>Timematidae</taxon>
        <taxon>Timema</taxon>
    </lineage>
</organism>
<evidence type="ECO:0000313" key="1">
    <source>
        <dbReference type="EMBL" id="CAG2062756.1"/>
    </source>
</evidence>
<protein>
    <submittedName>
        <fullName evidence="1">Uncharacterized protein</fullName>
    </submittedName>
</protein>